<dbReference type="RefSeq" id="WP_129069070.1">
    <property type="nucleotide sequence ID" value="NZ_RDFA01000003.1"/>
</dbReference>
<organism evidence="4 5">
    <name type="scientific">Halorientalis pallida</name>
    <dbReference type="NCBI Taxonomy" id="2479928"/>
    <lineage>
        <taxon>Archaea</taxon>
        <taxon>Methanobacteriati</taxon>
        <taxon>Methanobacteriota</taxon>
        <taxon>Stenosarchaea group</taxon>
        <taxon>Halobacteria</taxon>
        <taxon>Halobacteriales</taxon>
        <taxon>Haloarculaceae</taxon>
        <taxon>Halorientalis</taxon>
    </lineage>
</organism>
<protein>
    <submittedName>
        <fullName evidence="4">Type IV pilin</fullName>
    </submittedName>
</protein>
<dbReference type="InterPro" id="IPR013783">
    <property type="entry name" value="Ig-like_fold"/>
</dbReference>
<keyword evidence="2" id="KW-0472">Membrane</keyword>
<dbReference type="Pfam" id="PF23960">
    <property type="entry name" value="DUF7289"/>
    <property type="match status" value="1"/>
</dbReference>
<evidence type="ECO:0000313" key="5">
    <source>
        <dbReference type="Proteomes" id="UP000289691"/>
    </source>
</evidence>
<feature type="domain" description="CARDB" evidence="3">
    <location>
        <begin position="963"/>
        <end position="1048"/>
    </location>
</feature>
<sequence>MTAPGEGVPSGDRAVSPVVGLALLVGIVALGALVVVVLGGSLVQDVDNQNQVEVAEQSMREVSSRIDDLENNNRMAFEFPSNLGGNVRTIEQTTINLSVGENADVANGGDICYTGPISIGTLQAETEDGDIVGYEAGGVWRKSSRGGSSVVSPPALNYREGQLGVKLTDFDGNMRESDRLVAAVNESGSQIKNEYLQKALLTDKDFEEVEANPDVTPADITCDPRVLSNMTVSIQNSPFATAWHTYAERNFSPDRTTIETADPTVDAGDDVNITFAIGERVEPTYTVEEPPGLVAYQSNTESEDFWVNATVNNTGRLTGAQNITLDWYSKSGGSWTLEESNVTGYGNVSLLNNQNVTLPFRVEHDNLTSGSTYKYSLDTGDEVRNGTVKVVSGPGDLATFDVSITDAPASMMASDTETIEAEITNTGAVEATKTVEFTFPDASGSDRTVLESRELTLGSGSTRTLTYTVPTYLQGNLNATFAVVNRRGPAEIASTDILIGDNEYFAVQSTTPPSGGTVVVGDDFDIGASIKNEGNSGGQQDVKLYVRNESGNLVTTETKTTTIPSSNTKTITFDNLDVDEGGVYQYEVTTANESSTGSFTAGDSEQSYFLIQEMGAVPAPIKPGETLNVSAMLVNTGVADGPVTYTFSFDGTTITSGSQALDVDNETVVQGSYDVPSSTSTGTYPVTVSTQNMTLTKNVRVTTDPPEGPGIGEDNGTGITVTRNLTVSMRVEGTALTTGIEDGTVRGGEGDYYVGRGPIEMYVALQNDSNPNGVARPWGTQDMNTPTMRTLQIDEDPSLNYTATVSAGTEVSVFAKSYTCNEFSDVDLNAYGVRYIPYTYYGNTYYWDADRLVCSDWGDENIGISQSQNPSNLVIKEDGQKVPGFEAAEPDQRSAADILANYTTPNGRFDLQENQRVLMYELSKEDADPDNAFTSGDPDFNDAVVLFQALNATSNVSTGSGEPLLQINDTEAPAKVAPTDTPDVNVTIGNIGTAPDTTNVTLAVDGTTEDTLSGVNVSDGQSKTVSLEAPTMAPGAHKLTINLSSNNESVTRSIYVGTTSHDAFVVNVDSSATDSVVEQTDTFTVAAEVTNVGSASGTQDIEFTATRESGNVAVGDSDQTRDDLTLSSGQTATVQMTFDPDDSTRGKMEVAVSSANTTSTVEVNVEEPRLLVDGAYVGVTKLEPGTRTDLDVAPQRLDVVVNNPELIAESGSLSVKLWEGTSPSGSADIDKSESVQVRAGADISTVDLGTTLDPGVYAYEISTSDDSASGTLFVPDNARSQASFDTDLISIDANVIQLGS</sequence>
<keyword evidence="2" id="KW-0812">Transmembrane</keyword>
<keyword evidence="2" id="KW-1133">Transmembrane helix</keyword>
<evidence type="ECO:0000256" key="1">
    <source>
        <dbReference type="SAM" id="MobiDB-lite"/>
    </source>
</evidence>
<evidence type="ECO:0000256" key="2">
    <source>
        <dbReference type="SAM" id="Phobius"/>
    </source>
</evidence>
<dbReference type="EMBL" id="RDFA01000003">
    <property type="protein sequence ID" value="RXK49474.1"/>
    <property type="molecule type" value="Genomic_DNA"/>
</dbReference>
<dbReference type="Pfam" id="PF07705">
    <property type="entry name" value="CARDB"/>
    <property type="match status" value="1"/>
</dbReference>
<dbReference type="Gene3D" id="2.60.40.10">
    <property type="entry name" value="Immunoglobulins"/>
    <property type="match status" value="2"/>
</dbReference>
<evidence type="ECO:0000313" key="4">
    <source>
        <dbReference type="EMBL" id="RXK49474.1"/>
    </source>
</evidence>
<gene>
    <name evidence="4" type="ORF">EAF64_11235</name>
</gene>
<dbReference type="Proteomes" id="UP000289691">
    <property type="component" value="Unassembled WGS sequence"/>
</dbReference>
<feature type="transmembrane region" description="Helical" evidence="2">
    <location>
        <begin position="21"/>
        <end position="43"/>
    </location>
</feature>
<proteinExistence type="predicted"/>
<dbReference type="OrthoDB" id="148042at2157"/>
<comment type="caution">
    <text evidence="4">The sequence shown here is derived from an EMBL/GenBank/DDBJ whole genome shotgun (WGS) entry which is preliminary data.</text>
</comment>
<keyword evidence="5" id="KW-1185">Reference proteome</keyword>
<name>A0A498L3N9_9EURY</name>
<dbReference type="InterPro" id="IPR011635">
    <property type="entry name" value="CARDB"/>
</dbReference>
<evidence type="ECO:0000259" key="3">
    <source>
        <dbReference type="Pfam" id="PF07705"/>
    </source>
</evidence>
<feature type="region of interest" description="Disordered" evidence="1">
    <location>
        <begin position="700"/>
        <end position="719"/>
    </location>
</feature>
<accession>A0A498L3N9</accession>
<dbReference type="InterPro" id="IPR055713">
    <property type="entry name" value="DUF7289"/>
</dbReference>
<reference evidence="4 5" key="1">
    <citation type="submission" date="2019-01" db="EMBL/GenBank/DDBJ databases">
        <title>Halorientalis sp. F13-25 a new haloarchaeum isolated from hypersaline water.</title>
        <authorList>
            <person name="Ana D.-V."/>
            <person name="Cristina S.-P."/>
            <person name="Antonio V."/>
        </authorList>
    </citation>
    <scope>NUCLEOTIDE SEQUENCE [LARGE SCALE GENOMIC DNA]</scope>
    <source>
        <strain evidence="4 5">F13-25</strain>
    </source>
</reference>